<dbReference type="SUPFAM" id="SSF51735">
    <property type="entry name" value="NAD(P)-binding Rossmann-fold domains"/>
    <property type="match status" value="1"/>
</dbReference>
<dbReference type="Gene3D" id="3.40.50.720">
    <property type="entry name" value="NAD(P)-binding Rossmann-like Domain"/>
    <property type="match status" value="1"/>
</dbReference>
<protein>
    <recommendedName>
        <fullName evidence="1">KARI N-terminal Rossmann domain-containing protein</fullName>
    </recommendedName>
</protein>
<dbReference type="RefSeq" id="WP_275475608.1">
    <property type="nucleotide sequence ID" value="NZ_CP162940.1"/>
</dbReference>
<dbReference type="EMBL" id="JBDXSU010000001">
    <property type="protein sequence ID" value="MFB5188771.1"/>
    <property type="molecule type" value="Genomic_DNA"/>
</dbReference>
<feature type="domain" description="KARI N-terminal Rossmann" evidence="1">
    <location>
        <begin position="15"/>
        <end position="77"/>
    </location>
</feature>
<dbReference type="InterPro" id="IPR013116">
    <property type="entry name" value="KARI_N"/>
</dbReference>
<dbReference type="Pfam" id="PF07991">
    <property type="entry name" value="KARI_N"/>
    <property type="match status" value="1"/>
</dbReference>
<name>A0ABV5A8Z9_9BACL</name>
<organism evidence="2 3">
    <name type="scientific">Alicyclobacillus fastidiosus</name>
    <dbReference type="NCBI Taxonomy" id="392011"/>
    <lineage>
        <taxon>Bacteria</taxon>
        <taxon>Bacillati</taxon>
        <taxon>Bacillota</taxon>
        <taxon>Bacilli</taxon>
        <taxon>Bacillales</taxon>
        <taxon>Alicyclobacillaceae</taxon>
        <taxon>Alicyclobacillus</taxon>
    </lineage>
</organism>
<reference evidence="2 3" key="1">
    <citation type="journal article" date="2024" name="Int. J. Mol. Sci.">
        <title>Exploration of Alicyclobacillus spp. Genome in Search of Antibiotic Resistance.</title>
        <authorList>
            <person name="Bucka-Kolendo J."/>
            <person name="Kiousi D.E."/>
            <person name="Dekowska A."/>
            <person name="Mikolajczuk-Szczyrba A."/>
            <person name="Karadedos D.M."/>
            <person name="Michael P."/>
            <person name="Galanis A."/>
            <person name="Sokolowska B."/>
        </authorList>
    </citation>
    <scope>NUCLEOTIDE SEQUENCE [LARGE SCALE GENOMIC DNA]</scope>
    <source>
        <strain evidence="2 3">KKP 3000</strain>
    </source>
</reference>
<proteinExistence type="predicted"/>
<keyword evidence="3" id="KW-1185">Reference proteome</keyword>
<dbReference type="Proteomes" id="UP001579974">
    <property type="component" value="Unassembled WGS sequence"/>
</dbReference>
<gene>
    <name evidence="2" type="ORF">KKP3000_001204</name>
</gene>
<evidence type="ECO:0000313" key="2">
    <source>
        <dbReference type="EMBL" id="MFB5188771.1"/>
    </source>
</evidence>
<sequence length="80" mass="9059">MDDKDLKELIIRCYRGKTVAILGYRDAAARHRAAFLRDHGIHVLIGLPLDDDYWTDAEADGFTVLSVWEAAEHAQIAQSY</sequence>
<accession>A0ABV5A8Z9</accession>
<evidence type="ECO:0000259" key="1">
    <source>
        <dbReference type="Pfam" id="PF07991"/>
    </source>
</evidence>
<dbReference type="InterPro" id="IPR036291">
    <property type="entry name" value="NAD(P)-bd_dom_sf"/>
</dbReference>
<evidence type="ECO:0000313" key="3">
    <source>
        <dbReference type="Proteomes" id="UP001579974"/>
    </source>
</evidence>
<comment type="caution">
    <text evidence="2">The sequence shown here is derived from an EMBL/GenBank/DDBJ whole genome shotgun (WGS) entry which is preliminary data.</text>
</comment>